<feature type="compositionally biased region" description="Basic residues" evidence="1">
    <location>
        <begin position="102"/>
        <end position="112"/>
    </location>
</feature>
<organism evidence="3 4">
    <name type="scientific">Hyaloperonospora arabidopsidis (strain Emoy2)</name>
    <name type="common">Downy mildew agent</name>
    <name type="synonym">Peronospora arabidopsidis</name>
    <dbReference type="NCBI Taxonomy" id="559515"/>
    <lineage>
        <taxon>Eukaryota</taxon>
        <taxon>Sar</taxon>
        <taxon>Stramenopiles</taxon>
        <taxon>Oomycota</taxon>
        <taxon>Peronosporomycetes</taxon>
        <taxon>Peronosporales</taxon>
        <taxon>Peronosporaceae</taxon>
        <taxon>Hyaloperonospora</taxon>
    </lineage>
</organism>
<reference evidence="4" key="1">
    <citation type="journal article" date="2010" name="Science">
        <title>Signatures of adaptation to obligate biotrophy in the Hyaloperonospora arabidopsidis genome.</title>
        <authorList>
            <person name="Baxter L."/>
            <person name="Tripathy S."/>
            <person name="Ishaque N."/>
            <person name="Boot N."/>
            <person name="Cabral A."/>
            <person name="Kemen E."/>
            <person name="Thines M."/>
            <person name="Ah-Fong A."/>
            <person name="Anderson R."/>
            <person name="Badejoko W."/>
            <person name="Bittner-Eddy P."/>
            <person name="Boore J.L."/>
            <person name="Chibucos M.C."/>
            <person name="Coates M."/>
            <person name="Dehal P."/>
            <person name="Delehaunty K."/>
            <person name="Dong S."/>
            <person name="Downton P."/>
            <person name="Dumas B."/>
            <person name="Fabro G."/>
            <person name="Fronick C."/>
            <person name="Fuerstenberg S.I."/>
            <person name="Fulton L."/>
            <person name="Gaulin E."/>
            <person name="Govers F."/>
            <person name="Hughes L."/>
            <person name="Humphray S."/>
            <person name="Jiang R.H."/>
            <person name="Judelson H."/>
            <person name="Kamoun S."/>
            <person name="Kyung K."/>
            <person name="Meijer H."/>
            <person name="Minx P."/>
            <person name="Morris P."/>
            <person name="Nelson J."/>
            <person name="Phuntumart V."/>
            <person name="Qutob D."/>
            <person name="Rehmany A."/>
            <person name="Rougon-Cardoso A."/>
            <person name="Ryden P."/>
            <person name="Torto-Alalibo T."/>
            <person name="Studholme D."/>
            <person name="Wang Y."/>
            <person name="Win J."/>
            <person name="Wood J."/>
            <person name="Clifton S.W."/>
            <person name="Rogers J."/>
            <person name="Van den Ackerveken G."/>
            <person name="Jones J.D."/>
            <person name="McDowell J.M."/>
            <person name="Beynon J."/>
            <person name="Tyler B.M."/>
        </authorList>
    </citation>
    <scope>NUCLEOTIDE SEQUENCE [LARGE SCALE GENOMIC DNA]</scope>
    <source>
        <strain evidence="4">Emoy2</strain>
    </source>
</reference>
<evidence type="ECO:0000256" key="1">
    <source>
        <dbReference type="SAM" id="MobiDB-lite"/>
    </source>
</evidence>
<accession>M4C2Y0</accession>
<dbReference type="EnsemblProtists" id="HpaT813447">
    <property type="protein sequence ID" value="HpaP813447"/>
    <property type="gene ID" value="HpaG813447"/>
</dbReference>
<evidence type="ECO:0000313" key="4">
    <source>
        <dbReference type="Proteomes" id="UP000011713"/>
    </source>
</evidence>
<reference evidence="3" key="2">
    <citation type="submission" date="2015-06" db="UniProtKB">
        <authorList>
            <consortium name="EnsemblProtists"/>
        </authorList>
    </citation>
    <scope>IDENTIFICATION</scope>
    <source>
        <strain evidence="3">Emoy2</strain>
    </source>
</reference>
<proteinExistence type="predicted"/>
<keyword evidence="4" id="KW-1185">Reference proteome</keyword>
<evidence type="ECO:0000256" key="2">
    <source>
        <dbReference type="SAM" id="Phobius"/>
    </source>
</evidence>
<keyword evidence="2" id="KW-0812">Transmembrane</keyword>
<dbReference type="InParanoid" id="M4C2Y0"/>
<dbReference type="HOGENOM" id="CLU_1589571_0_0_1"/>
<name>M4C2Y0_HYAAE</name>
<dbReference type="EMBL" id="ABWE02002537">
    <property type="status" value="NOT_ANNOTATED_CDS"/>
    <property type="molecule type" value="Genomic_DNA"/>
</dbReference>
<feature type="region of interest" description="Disordered" evidence="1">
    <location>
        <begin position="101"/>
        <end position="120"/>
    </location>
</feature>
<dbReference type="VEuPathDB" id="FungiDB:HpaG813447"/>
<keyword evidence="2" id="KW-0472">Membrane</keyword>
<dbReference type="Proteomes" id="UP000011713">
    <property type="component" value="Unassembled WGS sequence"/>
</dbReference>
<sequence length="168" mass="18217">MTPWLVAVRVTSSSAVYSAVLFISLLLGMWWEHVHTTEPLGLNSAAPAPGVSRQAPSKRSSHPLYMSCASSMFSSSLSSALVSSSSVNSFGRDGQLSVTTPRCKKGYPHRRPGTSPRRDVTCEASSCLGSEEMILMPVTCLCGTRLWGGHRMYRRVLGGEARKWQGPL</sequence>
<evidence type="ECO:0000313" key="3">
    <source>
        <dbReference type="EnsemblProtists" id="HpaP813447"/>
    </source>
</evidence>
<feature type="transmembrane region" description="Helical" evidence="2">
    <location>
        <begin position="6"/>
        <end position="31"/>
    </location>
</feature>
<dbReference type="AlphaFoldDB" id="M4C2Y0"/>
<keyword evidence="2" id="KW-1133">Transmembrane helix</keyword>
<protein>
    <submittedName>
        <fullName evidence="3">Uncharacterized protein</fullName>
    </submittedName>
</protein>